<reference evidence="4 5" key="1">
    <citation type="submission" date="2021-06" db="EMBL/GenBank/DDBJ databases">
        <title>Rheinheimera indica sp. nov., isolated from deep-sea sediment.</title>
        <authorList>
            <person name="Wang Z."/>
            <person name="Zhang X.-Y."/>
        </authorList>
    </citation>
    <scope>NUCLEOTIDE SEQUENCE [LARGE SCALE GENOMIC DNA]</scope>
    <source>
        <strain evidence="4 5">SM2107</strain>
    </source>
</reference>
<evidence type="ECO:0000259" key="3">
    <source>
        <dbReference type="Pfam" id="PF01370"/>
    </source>
</evidence>
<gene>
    <name evidence="4" type="ORF">KQY15_01640</name>
</gene>
<dbReference type="EMBL" id="JAHRID010000001">
    <property type="protein sequence ID" value="MBV2127798.1"/>
    <property type="molecule type" value="Genomic_DNA"/>
</dbReference>
<dbReference type="Pfam" id="PF01370">
    <property type="entry name" value="Epimerase"/>
    <property type="match status" value="1"/>
</dbReference>
<dbReference type="Proteomes" id="UP000704611">
    <property type="component" value="Unassembled WGS sequence"/>
</dbReference>
<comment type="pathway">
    <text evidence="1">Bacterial outer membrane biogenesis; LPS O-antigen biosynthesis.</text>
</comment>
<dbReference type="InterPro" id="IPR001509">
    <property type="entry name" value="Epimerase_deHydtase"/>
</dbReference>
<sequence>MSKPNILITGANGFVGGGVLARVVKAGFNAVSVSRKVAAMPAAVKQFQIAALNSATPWQQVITDCQIDVIVHAAARVHQMADDAANPLAAFRAVNTEGTLNLARQAAESGVKRFIFISSVKVNGEKTITGKPFSAGQPVSPQDAYGLSKAEAEQQLMQLAKETKMEIVIIRPPLVYGYGVKANFAAMLNLAKKNLPLPLGAIDNRRSLVALDNLVDLVVTCIDHPKAANQIFLVSDDRDVSTTELLKLMTCAAGKKPRLLPVPVSWLRLAGKLTGKQAVIDRLCGNLQLDIEHTKATLNWTPPISVEEGIKRCFMNEDLC</sequence>
<dbReference type="RefSeq" id="WP_217666648.1">
    <property type="nucleotide sequence ID" value="NZ_JAHRID010000001.1"/>
</dbReference>
<name>A0ABS6MG56_9GAMM</name>
<evidence type="ECO:0000313" key="4">
    <source>
        <dbReference type="EMBL" id="MBV2127798.1"/>
    </source>
</evidence>
<protein>
    <submittedName>
        <fullName evidence="4">SDR family oxidoreductase</fullName>
    </submittedName>
</protein>
<evidence type="ECO:0000256" key="1">
    <source>
        <dbReference type="ARBA" id="ARBA00005125"/>
    </source>
</evidence>
<feature type="domain" description="NAD-dependent epimerase/dehydratase" evidence="3">
    <location>
        <begin position="6"/>
        <end position="231"/>
    </location>
</feature>
<dbReference type="PANTHER" id="PTHR43000">
    <property type="entry name" value="DTDP-D-GLUCOSE 4,6-DEHYDRATASE-RELATED"/>
    <property type="match status" value="1"/>
</dbReference>
<accession>A0ABS6MG56</accession>
<comment type="similarity">
    <text evidence="2">Belongs to the NAD(P)-dependent epimerase/dehydratase family.</text>
</comment>
<comment type="caution">
    <text evidence="4">The sequence shown here is derived from an EMBL/GenBank/DDBJ whole genome shotgun (WGS) entry which is preliminary data.</text>
</comment>
<evidence type="ECO:0000313" key="5">
    <source>
        <dbReference type="Proteomes" id="UP000704611"/>
    </source>
</evidence>
<keyword evidence="5" id="KW-1185">Reference proteome</keyword>
<proteinExistence type="inferred from homology"/>
<evidence type="ECO:0000256" key="2">
    <source>
        <dbReference type="ARBA" id="ARBA00007637"/>
    </source>
</evidence>
<organism evidence="4 5">
    <name type="scientific">Arsukibacterium indicum</name>
    <dbReference type="NCBI Taxonomy" id="2848612"/>
    <lineage>
        <taxon>Bacteria</taxon>
        <taxon>Pseudomonadati</taxon>
        <taxon>Pseudomonadota</taxon>
        <taxon>Gammaproteobacteria</taxon>
        <taxon>Chromatiales</taxon>
        <taxon>Chromatiaceae</taxon>
        <taxon>Arsukibacterium</taxon>
    </lineage>
</organism>
<dbReference type="CDD" id="cd05232">
    <property type="entry name" value="UDP_G4E_4_SDR_e"/>
    <property type="match status" value="1"/>
</dbReference>